<dbReference type="GeneID" id="11537945"/>
<evidence type="ECO:0000256" key="1">
    <source>
        <dbReference type="SAM" id="MobiDB-lite"/>
    </source>
</evidence>
<sequence length="85" mass="9698">MTSLDKRSVELQVRRETGDGDHESEDLSEDTGENIRQVVHKSANRYTLVSLDTSWSLVLGVWCISTTHQERCKSVTSTWIFISKL</sequence>
<proteinExistence type="predicted"/>
<dbReference type="RefSeq" id="YP_005087350.1">
    <property type="nucleotide sequence ID" value="NC_016656.1"/>
</dbReference>
<protein>
    <submittedName>
        <fullName evidence="2">Uncharacterized protein</fullName>
    </submittedName>
</protein>
<keyword evidence="3" id="KW-1185">Reference proteome</keyword>
<accession>E3SQJ8</accession>
<feature type="region of interest" description="Disordered" evidence="1">
    <location>
        <begin position="1"/>
        <end position="33"/>
    </location>
</feature>
<evidence type="ECO:0000313" key="3">
    <source>
        <dbReference type="Proteomes" id="UP000006536"/>
    </source>
</evidence>
<feature type="compositionally biased region" description="Acidic residues" evidence="1">
    <location>
        <begin position="22"/>
        <end position="32"/>
    </location>
</feature>
<evidence type="ECO:0000313" key="2">
    <source>
        <dbReference type="EMBL" id="ADP00216.1"/>
    </source>
</evidence>
<dbReference type="EMBL" id="GU071107">
    <property type="protein sequence ID" value="ADP00216.1"/>
    <property type="molecule type" value="Genomic_DNA"/>
</dbReference>
<gene>
    <name evidence="2" type="ORF">CYLG_00013</name>
</gene>
<feature type="compositionally biased region" description="Basic and acidic residues" evidence="1">
    <location>
        <begin position="1"/>
        <end position="21"/>
    </location>
</feature>
<reference evidence="2 3" key="1">
    <citation type="submission" date="2009-10" db="EMBL/GenBank/DDBJ databases">
        <title>The Genome Sequence of Cyanophage P-SSP2.</title>
        <authorList>
            <consortium name="The Broad Institute Genome Sequencing Platform"/>
            <person name="Henn M.R."/>
            <person name="Sullivan M.S."/>
            <person name="Osburne M.S."/>
            <person name="Levin J."/>
            <person name="Malboeuf C."/>
            <person name="Casali M."/>
            <person name="Russ C."/>
            <person name="Lennon N."/>
            <person name="Erlich R."/>
            <person name="Young S.K."/>
            <person name="Koehrsen M."/>
            <person name="Yandava C."/>
            <person name="Zeng Q."/>
            <person name="Alvarado L."/>
            <person name="Anderson S."/>
            <person name="Berlin A."/>
            <person name="Borenstein D."/>
            <person name="Chen Z."/>
            <person name="Engels R."/>
            <person name="Freedman E."/>
            <person name="Gellesch M."/>
            <person name="Goldberg J."/>
            <person name="Green L."/>
            <person name="Griggs A."/>
            <person name="Gujja S."/>
            <person name="Heiman D."/>
            <person name="Hepburn T."/>
            <person name="Howarth C."/>
            <person name="Jen D."/>
            <person name="Larson L."/>
            <person name="Lewis B."/>
            <person name="Mehta T."/>
            <person name="Park D."/>
            <person name="Pearson M."/>
            <person name="Roberts A."/>
            <person name="Ryan E."/>
            <person name="Saif S."/>
            <person name="Shea T."/>
            <person name="Shenoy N."/>
            <person name="Sisk P."/>
            <person name="Stolte C."/>
            <person name="Sykes S."/>
            <person name="Walk T."/>
            <person name="White J."/>
            <person name="Yu Q."/>
            <person name="Coleman M.L."/>
            <person name="Huang K.H."/>
            <person name="Weigele P.R."/>
            <person name="DeFrancesco A.S."/>
            <person name="Kern S.E."/>
            <person name="Thompson L.R."/>
            <person name="Fu R."/>
            <person name="Hombeck B."/>
            <person name="Chisholm S.W."/>
            <person name="Haas B."/>
            <person name="Nusbaum C."/>
            <person name="Galagan J."/>
            <person name="Birren B."/>
        </authorList>
    </citation>
    <scope>NUCLEOTIDE SEQUENCE [LARGE SCALE GENOMIC DNA]</scope>
    <source>
        <strain evidence="2">Syn26</strain>
    </source>
</reference>
<dbReference type="Proteomes" id="UP000006536">
    <property type="component" value="Segment"/>
</dbReference>
<dbReference type="KEGG" id="vg:11537945"/>
<organism evidence="2 3">
    <name type="scientific">Cyanophage P-SSP2</name>
    <dbReference type="NCBI Taxonomy" id="444876"/>
    <lineage>
        <taxon>Viruses</taxon>
        <taxon>Duplodnaviria</taxon>
        <taxon>Heunggongvirae</taxon>
        <taxon>Uroviricota</taxon>
        <taxon>Caudoviricetes</taxon>
        <taxon>Autographivirales</taxon>
        <taxon>Sechaudvirinae</taxon>
        <taxon>Tritonvirus</taxon>
        <taxon>Tritonvirus PSSP2</taxon>
    </lineage>
</organism>
<name>E3SQJ8_9CAUD</name>